<proteinExistence type="inferred from homology"/>
<dbReference type="OrthoDB" id="276296at2759"/>
<gene>
    <name evidence="12" type="ORF">I303_04308</name>
</gene>
<keyword evidence="8" id="KW-1015">Disulfide bond</keyword>
<evidence type="ECO:0000259" key="11">
    <source>
        <dbReference type="Pfam" id="PF06747"/>
    </source>
</evidence>
<keyword evidence="4 9" id="KW-0679">Respiratory chain</keyword>
<dbReference type="EMBL" id="KI894031">
    <property type="protein sequence ID" value="OBR84982.1"/>
    <property type="molecule type" value="Genomic_DNA"/>
</dbReference>
<comment type="subcellular location">
    <subcellularLocation>
        <location evidence="9">Mitochondrion inner membrane</location>
    </subcellularLocation>
</comment>
<organism evidence="12">
    <name type="scientific">Kwoniella dejecticola CBS 10117</name>
    <dbReference type="NCBI Taxonomy" id="1296121"/>
    <lineage>
        <taxon>Eukaryota</taxon>
        <taxon>Fungi</taxon>
        <taxon>Dikarya</taxon>
        <taxon>Basidiomycota</taxon>
        <taxon>Agaricomycotina</taxon>
        <taxon>Tremellomycetes</taxon>
        <taxon>Tremellales</taxon>
        <taxon>Cryptococcaceae</taxon>
        <taxon>Kwoniella</taxon>
    </lineage>
</organism>
<keyword evidence="9" id="KW-0472">Membrane</keyword>
<dbReference type="PANTHER" id="PTHR13344">
    <property type="entry name" value="NADH-UBIQUINONE OXIDOREDUCTASE"/>
    <property type="match status" value="1"/>
</dbReference>
<evidence type="ECO:0000256" key="10">
    <source>
        <dbReference type="SAM" id="MobiDB-lite"/>
    </source>
</evidence>
<keyword evidence="3 9" id="KW-0813">Transport</keyword>
<evidence type="ECO:0000256" key="6">
    <source>
        <dbReference type="ARBA" id="ARBA00022982"/>
    </source>
</evidence>
<keyword evidence="5" id="KW-0677">Repeat</keyword>
<dbReference type="GO" id="GO:0005743">
    <property type="term" value="C:mitochondrial inner membrane"/>
    <property type="evidence" value="ECO:0007669"/>
    <property type="project" value="UniProtKB-SubCell"/>
</dbReference>
<feature type="region of interest" description="Disordered" evidence="10">
    <location>
        <begin position="132"/>
        <end position="155"/>
    </location>
</feature>
<dbReference type="PIRSF" id="PIRSF017016">
    <property type="entry name" value="NDUA8"/>
    <property type="match status" value="1"/>
</dbReference>
<keyword evidence="7 9" id="KW-0496">Mitochondrion</keyword>
<feature type="domain" description="CHCH" evidence="11">
    <location>
        <begin position="90"/>
        <end position="123"/>
    </location>
</feature>
<accession>A0A1A6A4J6</accession>
<evidence type="ECO:0000256" key="8">
    <source>
        <dbReference type="ARBA" id="ARBA00023157"/>
    </source>
</evidence>
<dbReference type="PANTHER" id="PTHR13344:SF0">
    <property type="entry name" value="NADH DEHYDROGENASE [UBIQUINONE] 1 ALPHA SUBCOMPLEX SUBUNIT 8"/>
    <property type="match status" value="1"/>
</dbReference>
<dbReference type="PROSITE" id="PS51808">
    <property type="entry name" value="CHCH"/>
    <property type="match status" value="1"/>
</dbReference>
<evidence type="ECO:0000256" key="2">
    <source>
        <dbReference type="ARBA" id="ARBA00010705"/>
    </source>
</evidence>
<dbReference type="STRING" id="1296121.A0A1A6A4J6"/>
<name>A0A1A6A4J6_9TREE</name>
<evidence type="ECO:0000256" key="7">
    <source>
        <dbReference type="ARBA" id="ARBA00023128"/>
    </source>
</evidence>
<reference evidence="12" key="1">
    <citation type="submission" date="2013-07" db="EMBL/GenBank/DDBJ databases">
        <title>The Genome Sequence of Cryptococcus dejecticola CBS10117.</title>
        <authorList>
            <consortium name="The Broad Institute Genome Sequencing Platform"/>
            <person name="Cuomo C."/>
            <person name="Litvintseva A."/>
            <person name="Chen Y."/>
            <person name="Heitman J."/>
            <person name="Sun S."/>
            <person name="Springer D."/>
            <person name="Dromer F."/>
            <person name="Young S.K."/>
            <person name="Zeng Q."/>
            <person name="Gargeya S."/>
            <person name="Fitzgerald M."/>
            <person name="Abouelleil A."/>
            <person name="Alvarado L."/>
            <person name="Berlin A.M."/>
            <person name="Chapman S.B."/>
            <person name="Dewar J."/>
            <person name="Goldberg J."/>
            <person name="Griggs A."/>
            <person name="Gujja S."/>
            <person name="Hansen M."/>
            <person name="Howarth C."/>
            <person name="Imamovic A."/>
            <person name="Larimer J."/>
            <person name="McCowan C."/>
            <person name="Murphy C."/>
            <person name="Pearson M."/>
            <person name="Priest M."/>
            <person name="Roberts A."/>
            <person name="Saif S."/>
            <person name="Shea T."/>
            <person name="Sykes S."/>
            <person name="Wortman J."/>
            <person name="Nusbaum C."/>
            <person name="Birren B."/>
        </authorList>
    </citation>
    <scope>NUCLEOTIDE SEQUENCE [LARGE SCALE GENOMIC DNA]</scope>
    <source>
        <strain evidence="12">CBS 10117</strain>
    </source>
</reference>
<evidence type="ECO:0000256" key="5">
    <source>
        <dbReference type="ARBA" id="ARBA00022737"/>
    </source>
</evidence>
<dbReference type="VEuPathDB" id="FungiDB:I303_04308"/>
<keyword evidence="9" id="KW-0999">Mitochondrion inner membrane</keyword>
<evidence type="ECO:0000313" key="12">
    <source>
        <dbReference type="EMBL" id="OBR84982.1"/>
    </source>
</evidence>
<feature type="region of interest" description="Disordered" evidence="10">
    <location>
        <begin position="1"/>
        <end position="23"/>
    </location>
</feature>
<dbReference type="InterPro" id="IPR010625">
    <property type="entry name" value="CHCH"/>
</dbReference>
<sequence length="155" mass="17423">MASHRPAVLTDQPYTDPNPLPSSVPHVDELGVTSAPLKSASFFIGQHCKEVNEDFMLCKQENRDPAHCLSEGRKVTRCAADVIGKIKESCLEEFNSHWQCLEKNNQYFQACRKPEKALNQCVFTKLKLSKTIPGSPEGQPQIHEKSSPIFTRVQK</sequence>
<keyword evidence="6 9" id="KW-0249">Electron transport</keyword>
<dbReference type="InterPro" id="IPR016680">
    <property type="entry name" value="NDUFA8"/>
</dbReference>
<dbReference type="GO" id="GO:0006120">
    <property type="term" value="P:mitochondrial electron transport, NADH to ubiquinone"/>
    <property type="evidence" value="ECO:0007669"/>
    <property type="project" value="InterPro"/>
</dbReference>
<protein>
    <recommendedName>
        <fullName evidence="9">NADH-ubiquinone oxidoreductase</fullName>
    </recommendedName>
</protein>
<evidence type="ECO:0000256" key="1">
    <source>
        <dbReference type="ARBA" id="ARBA00003195"/>
    </source>
</evidence>
<comment type="function">
    <text evidence="1 9">Accessory subunit of the mitochondrial membrane respiratory chain NADH dehydrogenase (Complex I), that is believed not to be involved in catalysis. Complex I functions in the transfer of electrons from NADH to the respiratory chain. The immediate electron acceptor for the enzyme is believed to be ubiquinone.</text>
</comment>
<dbReference type="AlphaFoldDB" id="A0A1A6A4J6"/>
<comment type="similarity">
    <text evidence="2 9">Belongs to the complex I NDUFA8 subunit family.</text>
</comment>
<evidence type="ECO:0000256" key="4">
    <source>
        <dbReference type="ARBA" id="ARBA00022660"/>
    </source>
</evidence>
<dbReference type="Pfam" id="PF06747">
    <property type="entry name" value="CHCH"/>
    <property type="match status" value="1"/>
</dbReference>
<evidence type="ECO:0000256" key="9">
    <source>
        <dbReference type="PIRNR" id="PIRNR017016"/>
    </source>
</evidence>
<evidence type="ECO:0000256" key="3">
    <source>
        <dbReference type="ARBA" id="ARBA00022448"/>
    </source>
</evidence>